<dbReference type="SMART" id="SM00421">
    <property type="entry name" value="HTH_LUXR"/>
    <property type="match status" value="1"/>
</dbReference>
<dbReference type="SUPFAM" id="SSF46894">
    <property type="entry name" value="C-terminal effector domain of the bipartite response regulators"/>
    <property type="match status" value="1"/>
</dbReference>
<feature type="domain" description="HTH luxR-type" evidence="1">
    <location>
        <begin position="241"/>
        <end position="298"/>
    </location>
</feature>
<evidence type="ECO:0000313" key="2">
    <source>
        <dbReference type="EMBL" id="MBP2476689.1"/>
    </source>
</evidence>
<evidence type="ECO:0000259" key="1">
    <source>
        <dbReference type="SMART" id="SM00421"/>
    </source>
</evidence>
<reference evidence="2 3" key="1">
    <citation type="submission" date="2021-03" db="EMBL/GenBank/DDBJ databases">
        <title>Sequencing the genomes of 1000 actinobacteria strains.</title>
        <authorList>
            <person name="Klenk H.-P."/>
        </authorList>
    </citation>
    <scope>NUCLEOTIDE SEQUENCE [LARGE SCALE GENOMIC DNA]</scope>
    <source>
        <strain evidence="2 3">DSM 44580</strain>
    </source>
</reference>
<gene>
    <name evidence="2" type="ORF">JOF53_005561</name>
</gene>
<dbReference type="Gene3D" id="1.10.10.10">
    <property type="entry name" value="Winged helix-like DNA-binding domain superfamily/Winged helix DNA-binding domain"/>
    <property type="match status" value="1"/>
</dbReference>
<dbReference type="PANTHER" id="PTHR34293:SF1">
    <property type="entry name" value="HTH-TYPE TRANSCRIPTIONAL REGULATOR TRMBL2"/>
    <property type="match status" value="1"/>
</dbReference>
<dbReference type="EMBL" id="JAGIOO010000001">
    <property type="protein sequence ID" value="MBP2476689.1"/>
    <property type="molecule type" value="Genomic_DNA"/>
</dbReference>
<dbReference type="RefSeq" id="WP_209707321.1">
    <property type="nucleotide sequence ID" value="NZ_JAGIOO010000001.1"/>
</dbReference>
<protein>
    <submittedName>
        <fullName evidence="2">Sugar-specific transcriptional regulator TrmB</fullName>
    </submittedName>
</protein>
<dbReference type="InterPro" id="IPR036388">
    <property type="entry name" value="WH-like_DNA-bd_sf"/>
</dbReference>
<organism evidence="2 3">
    <name type="scientific">Crossiella equi</name>
    <dbReference type="NCBI Taxonomy" id="130796"/>
    <lineage>
        <taxon>Bacteria</taxon>
        <taxon>Bacillati</taxon>
        <taxon>Actinomycetota</taxon>
        <taxon>Actinomycetes</taxon>
        <taxon>Pseudonocardiales</taxon>
        <taxon>Pseudonocardiaceae</taxon>
        <taxon>Crossiella</taxon>
    </lineage>
</organism>
<dbReference type="Proteomes" id="UP001519363">
    <property type="component" value="Unassembled WGS sequence"/>
</dbReference>
<comment type="caution">
    <text evidence="2">The sequence shown here is derived from an EMBL/GenBank/DDBJ whole genome shotgun (WGS) entry which is preliminary data.</text>
</comment>
<accession>A0ABS5AJD3</accession>
<evidence type="ECO:0000313" key="3">
    <source>
        <dbReference type="Proteomes" id="UP001519363"/>
    </source>
</evidence>
<proteinExistence type="predicted"/>
<keyword evidence="3" id="KW-1185">Reference proteome</keyword>
<sequence length="309" mass="33712">MALRDLGFTPAAETVYRALVDDPHTHPHSLAARVGEALHPALAELVELGVVCPAPARPTGLAPRNPAVALAELIERVEGDLLRRHRRVADTRTELAELAERFRHGPARVSELERLRDAEAVREALAELSFFTRSSVYTVHTDGTPDSGQLDRRALRRGLDLRILCADAPHTGAREMAAAGAQVRVARQPLDPMIILDERVAVIPEEDGALLVRAPSLITGFVRLYHRVWAEAASPAWEAGEEPLAESDRRLLELLASGVTDEAAARVVGFSVRHLRRRVAALMERLEAGSRFEAGVAAARRGWIRPAGS</sequence>
<name>A0ABS5AJD3_9PSEU</name>
<dbReference type="InterPro" id="IPR016032">
    <property type="entry name" value="Sig_transdc_resp-reg_C-effctor"/>
</dbReference>
<dbReference type="PANTHER" id="PTHR34293">
    <property type="entry name" value="HTH-TYPE TRANSCRIPTIONAL REGULATOR TRMBL2"/>
    <property type="match status" value="1"/>
</dbReference>
<dbReference type="InterPro" id="IPR000792">
    <property type="entry name" value="Tscrpt_reg_LuxR_C"/>
</dbReference>
<dbReference type="InterPro" id="IPR051797">
    <property type="entry name" value="TrmB-like"/>
</dbReference>